<gene>
    <name evidence="1" type="ORF">GFSPODELE1_LOCUS4428</name>
</gene>
<proteinExistence type="predicted"/>
<evidence type="ECO:0000313" key="2">
    <source>
        <dbReference type="Proteomes" id="UP001497453"/>
    </source>
</evidence>
<evidence type="ECO:0000313" key="1">
    <source>
        <dbReference type="EMBL" id="CAL1703169.1"/>
    </source>
</evidence>
<dbReference type="Proteomes" id="UP001497453">
    <property type="component" value="Chromosome 3"/>
</dbReference>
<accession>A0ABP1D8C8</accession>
<protein>
    <submittedName>
        <fullName evidence="1">Uncharacterized protein</fullName>
    </submittedName>
</protein>
<name>A0ABP1D8C8_9APHY</name>
<reference evidence="2" key="1">
    <citation type="submission" date="2024-04" db="EMBL/GenBank/DDBJ databases">
        <authorList>
            <person name="Shaw F."/>
            <person name="Minotto A."/>
        </authorList>
    </citation>
    <scope>NUCLEOTIDE SEQUENCE [LARGE SCALE GENOMIC DNA]</scope>
</reference>
<dbReference type="EMBL" id="OZ037946">
    <property type="protein sequence ID" value="CAL1703169.1"/>
    <property type="molecule type" value="Genomic_DNA"/>
</dbReference>
<organism evidence="1 2">
    <name type="scientific">Somion occarium</name>
    <dbReference type="NCBI Taxonomy" id="3059160"/>
    <lineage>
        <taxon>Eukaryota</taxon>
        <taxon>Fungi</taxon>
        <taxon>Dikarya</taxon>
        <taxon>Basidiomycota</taxon>
        <taxon>Agaricomycotina</taxon>
        <taxon>Agaricomycetes</taxon>
        <taxon>Polyporales</taxon>
        <taxon>Cerrenaceae</taxon>
        <taxon>Somion</taxon>
    </lineage>
</organism>
<keyword evidence="2" id="KW-1185">Reference proteome</keyword>
<sequence length="166" mass="19377">MRLSTKDLPIPYRPNVANRQAQQATPFKELPPILRPRMNFPIPPCMHFGLVIPSEALLDVAIKEKGYEVPGILQSEILPDSPDYDDYTVSRLAMEFIAEHFVHDVKLAYAFVYDDEELVQIVSISSNWRPSEMAEETAKKLAEYFKVTEPPMWYLDSDRWRWRFDV</sequence>